<evidence type="ECO:0000256" key="2">
    <source>
        <dbReference type="ARBA" id="ARBA00022692"/>
    </source>
</evidence>
<dbReference type="OrthoDB" id="8565703at2"/>
<feature type="transmembrane region" description="Helical" evidence="5">
    <location>
        <begin position="20"/>
        <end position="43"/>
    </location>
</feature>
<comment type="caution">
    <text evidence="6">The sequence shown here is derived from an EMBL/GenBank/DDBJ whole genome shotgun (WGS) entry which is preliminary data.</text>
</comment>
<dbReference type="EMBL" id="JACIGE010000003">
    <property type="protein sequence ID" value="MBB4246933.1"/>
    <property type="molecule type" value="Genomic_DNA"/>
</dbReference>
<evidence type="ECO:0000256" key="3">
    <source>
        <dbReference type="ARBA" id="ARBA00022989"/>
    </source>
</evidence>
<dbReference type="AlphaFoldDB" id="A0A840G3F8"/>
<feature type="transmembrane region" description="Helical" evidence="5">
    <location>
        <begin position="145"/>
        <end position="162"/>
    </location>
</feature>
<keyword evidence="4 5" id="KW-0472">Membrane</keyword>
<keyword evidence="7" id="KW-1185">Reference proteome</keyword>
<comment type="subcellular location">
    <subcellularLocation>
        <location evidence="1">Membrane</location>
        <topology evidence="1">Multi-pass membrane protein</topology>
    </subcellularLocation>
</comment>
<dbReference type="Pfam" id="PF07264">
    <property type="entry name" value="EI24"/>
    <property type="match status" value="1"/>
</dbReference>
<protein>
    <submittedName>
        <fullName evidence="6">Uncharacterized protein involved in cysteine biosynthesis</fullName>
    </submittedName>
</protein>
<feature type="transmembrane region" description="Helical" evidence="5">
    <location>
        <begin position="55"/>
        <end position="74"/>
    </location>
</feature>
<dbReference type="InterPro" id="IPR059112">
    <property type="entry name" value="CysZ/EI24"/>
</dbReference>
<proteinExistence type="predicted"/>
<evidence type="ECO:0000313" key="6">
    <source>
        <dbReference type="EMBL" id="MBB4246933.1"/>
    </source>
</evidence>
<sequence length="245" mass="26488">MPEMVVALARSLRTLAWARVWLYVLGPAVVSLLAWIALALFVLDRFVALLLDQPPLSWLSGWGAVWLAKLLAVLGGWALVLAAATLTAILLTAIFVLPLLLRQVAAREYPDLAAFGSDSTAASTWNSVSAAALFAVGWVVTLPLWLIPGAALVLPLFLLAWLNRRTFAYDALAVHASDDERRQLLQQQRVPLLALGGVAAVLAHVPLLGLLAPTLAALAYIHFCLEALRQLRRGAVVTVIVEERQ</sequence>
<feature type="transmembrane region" description="Helical" evidence="5">
    <location>
        <begin position="190"/>
        <end position="223"/>
    </location>
</feature>
<name>A0A840G3F8_RHOTE</name>
<dbReference type="RefSeq" id="WP_153115426.1">
    <property type="nucleotide sequence ID" value="NZ_JACIGE010000003.1"/>
</dbReference>
<keyword evidence="2 5" id="KW-0812">Transmembrane</keyword>
<evidence type="ECO:0000256" key="1">
    <source>
        <dbReference type="ARBA" id="ARBA00004141"/>
    </source>
</evidence>
<dbReference type="Proteomes" id="UP000587070">
    <property type="component" value="Unassembled WGS sequence"/>
</dbReference>
<evidence type="ECO:0000256" key="4">
    <source>
        <dbReference type="ARBA" id="ARBA00023136"/>
    </source>
</evidence>
<gene>
    <name evidence="6" type="ORF">GGD90_001296</name>
</gene>
<reference evidence="6 7" key="1">
    <citation type="submission" date="2020-08" db="EMBL/GenBank/DDBJ databases">
        <title>Genome sequencing of Purple Non-Sulfur Bacteria from various extreme environments.</title>
        <authorList>
            <person name="Mayer M."/>
        </authorList>
    </citation>
    <scope>NUCLEOTIDE SEQUENCE [LARGE SCALE GENOMIC DNA]</scope>
    <source>
        <strain evidence="6 7">2761</strain>
    </source>
</reference>
<feature type="transmembrane region" description="Helical" evidence="5">
    <location>
        <begin position="80"/>
        <end position="101"/>
    </location>
</feature>
<keyword evidence="3 5" id="KW-1133">Transmembrane helix</keyword>
<organism evidence="6 7">
    <name type="scientific">Rhodocyclus tenuis</name>
    <name type="common">Rhodospirillum tenue</name>
    <dbReference type="NCBI Taxonomy" id="1066"/>
    <lineage>
        <taxon>Bacteria</taxon>
        <taxon>Pseudomonadati</taxon>
        <taxon>Pseudomonadota</taxon>
        <taxon>Betaproteobacteria</taxon>
        <taxon>Rhodocyclales</taxon>
        <taxon>Rhodocyclaceae</taxon>
        <taxon>Rhodocyclus</taxon>
    </lineage>
</organism>
<evidence type="ECO:0000313" key="7">
    <source>
        <dbReference type="Proteomes" id="UP000587070"/>
    </source>
</evidence>
<evidence type="ECO:0000256" key="5">
    <source>
        <dbReference type="SAM" id="Phobius"/>
    </source>
</evidence>
<accession>A0A840G3F8</accession>